<comment type="caution">
    <text evidence="1">The sequence shown here is derived from an EMBL/GenBank/DDBJ whole genome shotgun (WGS) entry which is preliminary data.</text>
</comment>
<reference evidence="1 2" key="1">
    <citation type="submission" date="2016-03" db="EMBL/GenBank/DDBJ databases">
        <title>Comparative genomics of the ectomycorrhizal sister species Rhizopogon vinicolor and Rhizopogon vesiculosus (Basidiomycota: Boletales) reveals a divergence of the mating type B locus.</title>
        <authorList>
            <person name="Mujic A.B."/>
            <person name="Kuo A."/>
            <person name="Tritt A."/>
            <person name="Lipzen A."/>
            <person name="Chen C."/>
            <person name="Johnson J."/>
            <person name="Sharma A."/>
            <person name="Barry K."/>
            <person name="Grigoriev I.V."/>
            <person name="Spatafora J.W."/>
        </authorList>
    </citation>
    <scope>NUCLEOTIDE SEQUENCE [LARGE SCALE GENOMIC DNA]</scope>
    <source>
        <strain evidence="1 2">AM-OR11-056</strain>
    </source>
</reference>
<evidence type="ECO:0000313" key="1">
    <source>
        <dbReference type="EMBL" id="OJA19875.1"/>
    </source>
</evidence>
<sequence length="30" mass="3278">MVYQCALSKKTPTLEQDSVVPGSGYVIHLL</sequence>
<dbReference type="AlphaFoldDB" id="A0A1J8QIW9"/>
<dbReference type="Proteomes" id="UP000183567">
    <property type="component" value="Unassembled WGS sequence"/>
</dbReference>
<proteinExistence type="predicted"/>
<gene>
    <name evidence="1" type="ORF">AZE42_11416</name>
</gene>
<keyword evidence="2" id="KW-1185">Reference proteome</keyword>
<organism evidence="1 2">
    <name type="scientific">Rhizopogon vesiculosus</name>
    <dbReference type="NCBI Taxonomy" id="180088"/>
    <lineage>
        <taxon>Eukaryota</taxon>
        <taxon>Fungi</taxon>
        <taxon>Dikarya</taxon>
        <taxon>Basidiomycota</taxon>
        <taxon>Agaricomycotina</taxon>
        <taxon>Agaricomycetes</taxon>
        <taxon>Agaricomycetidae</taxon>
        <taxon>Boletales</taxon>
        <taxon>Suillineae</taxon>
        <taxon>Rhizopogonaceae</taxon>
        <taxon>Rhizopogon</taxon>
    </lineage>
</organism>
<accession>A0A1J8QIW9</accession>
<name>A0A1J8QIW9_9AGAM</name>
<protein>
    <submittedName>
        <fullName evidence="1">Uncharacterized protein</fullName>
    </submittedName>
</protein>
<feature type="non-terminal residue" evidence="1">
    <location>
        <position position="30"/>
    </location>
</feature>
<dbReference type="EMBL" id="LVVM01000816">
    <property type="protein sequence ID" value="OJA19875.1"/>
    <property type="molecule type" value="Genomic_DNA"/>
</dbReference>
<evidence type="ECO:0000313" key="2">
    <source>
        <dbReference type="Proteomes" id="UP000183567"/>
    </source>
</evidence>